<dbReference type="AlphaFoldDB" id="A0A218V3V4"/>
<organism evidence="1 2">
    <name type="scientific">Lonchura striata</name>
    <name type="common">white-rumped munia</name>
    <dbReference type="NCBI Taxonomy" id="40157"/>
    <lineage>
        <taxon>Eukaryota</taxon>
        <taxon>Metazoa</taxon>
        <taxon>Chordata</taxon>
        <taxon>Craniata</taxon>
        <taxon>Vertebrata</taxon>
        <taxon>Euteleostomi</taxon>
        <taxon>Archelosauria</taxon>
        <taxon>Archosauria</taxon>
        <taxon>Dinosauria</taxon>
        <taxon>Saurischia</taxon>
        <taxon>Theropoda</taxon>
        <taxon>Coelurosauria</taxon>
        <taxon>Aves</taxon>
        <taxon>Neognathae</taxon>
        <taxon>Neoaves</taxon>
        <taxon>Telluraves</taxon>
        <taxon>Australaves</taxon>
        <taxon>Passeriformes</taxon>
        <taxon>Passeroidea</taxon>
        <taxon>Estrildidae</taxon>
        <taxon>Estrildinae</taxon>
        <taxon>Lonchura</taxon>
    </lineage>
</organism>
<protein>
    <submittedName>
        <fullName evidence="1">Uncharacterized protein</fullName>
    </submittedName>
</protein>
<dbReference type="EMBL" id="MUZQ01000056">
    <property type="protein sequence ID" value="OWK60599.1"/>
    <property type="molecule type" value="Genomic_DNA"/>
</dbReference>
<dbReference type="Proteomes" id="UP000197619">
    <property type="component" value="Unassembled WGS sequence"/>
</dbReference>
<evidence type="ECO:0000313" key="1">
    <source>
        <dbReference type="EMBL" id="OWK60599.1"/>
    </source>
</evidence>
<name>A0A218V3V4_9PASE</name>
<evidence type="ECO:0000313" key="2">
    <source>
        <dbReference type="Proteomes" id="UP000197619"/>
    </source>
</evidence>
<sequence length="104" mass="10961">MLRLHRAAELCTNPTSGSVAACPICFQVPCKWRSEEVPCSFEHLKASTQYCVRTAAAGIARERSREAEQCLLTPAAPAGGSSLTNSAGTAAPQVLLTAQTRVEG</sequence>
<proteinExistence type="predicted"/>
<reference evidence="1 2" key="1">
    <citation type="submission" date="2017-05" db="EMBL/GenBank/DDBJ databases">
        <title>Genome of assembly of the Bengalese finch, Lonchura striata domestica.</title>
        <authorList>
            <person name="Colquitt B.M."/>
            <person name="Brainard M.S."/>
        </authorList>
    </citation>
    <scope>NUCLEOTIDE SEQUENCE [LARGE SCALE GENOMIC DNA]</scope>
    <source>
        <strain evidence="1">White83orange57</strain>
    </source>
</reference>
<gene>
    <name evidence="1" type="ORF">RLOC_00014672</name>
</gene>
<keyword evidence="2" id="KW-1185">Reference proteome</keyword>
<accession>A0A218V3V4</accession>
<comment type="caution">
    <text evidence="1">The sequence shown here is derived from an EMBL/GenBank/DDBJ whole genome shotgun (WGS) entry which is preliminary data.</text>
</comment>
<dbReference type="PROSITE" id="PS51257">
    <property type="entry name" value="PROKAR_LIPOPROTEIN"/>
    <property type="match status" value="1"/>
</dbReference>